<feature type="non-terminal residue" evidence="1">
    <location>
        <position position="155"/>
    </location>
</feature>
<evidence type="ECO:0000313" key="2">
    <source>
        <dbReference type="Proteomes" id="UP001149165"/>
    </source>
</evidence>
<reference evidence="1" key="1">
    <citation type="submission" date="2022-11" db="EMBL/GenBank/DDBJ databases">
        <authorList>
            <person name="Petersen C."/>
        </authorList>
    </citation>
    <scope>NUCLEOTIDE SEQUENCE</scope>
    <source>
        <strain evidence="1">IBT 30069</strain>
    </source>
</reference>
<evidence type="ECO:0000313" key="1">
    <source>
        <dbReference type="EMBL" id="KAJ5088424.1"/>
    </source>
</evidence>
<keyword evidence="2" id="KW-1185">Reference proteome</keyword>
<dbReference type="Proteomes" id="UP001149165">
    <property type="component" value="Unassembled WGS sequence"/>
</dbReference>
<accession>A0A9W9K098</accession>
<sequence>RSPVPKGLRKVRLLGPQRWTLQKHQITNRVLSITTDNASNKTEMIQAVQELAGLRSSAFPLSLHDLLGKLSAEEQRQVDYLILITKPFFDMTNTLLRTHNVTAHSIFSIYNRLFNQFNAAEEKLERKGILWNIRMLQALRAAKVKLRECDIATDT</sequence>
<organism evidence="1 2">
    <name type="scientific">Penicillium angulare</name>
    <dbReference type="NCBI Taxonomy" id="116970"/>
    <lineage>
        <taxon>Eukaryota</taxon>
        <taxon>Fungi</taxon>
        <taxon>Dikarya</taxon>
        <taxon>Ascomycota</taxon>
        <taxon>Pezizomycotina</taxon>
        <taxon>Eurotiomycetes</taxon>
        <taxon>Eurotiomycetidae</taxon>
        <taxon>Eurotiales</taxon>
        <taxon>Aspergillaceae</taxon>
        <taxon>Penicillium</taxon>
    </lineage>
</organism>
<dbReference type="AlphaFoldDB" id="A0A9W9K098"/>
<gene>
    <name evidence="1" type="ORF">N7456_012040</name>
</gene>
<proteinExistence type="predicted"/>
<protein>
    <submittedName>
        <fullName evidence="1">Uncharacterized protein</fullName>
    </submittedName>
</protein>
<comment type="caution">
    <text evidence="1">The sequence shown here is derived from an EMBL/GenBank/DDBJ whole genome shotgun (WGS) entry which is preliminary data.</text>
</comment>
<name>A0A9W9K098_9EURO</name>
<dbReference type="OrthoDB" id="4507940at2759"/>
<dbReference type="EMBL" id="JAPQKH010000007">
    <property type="protein sequence ID" value="KAJ5088424.1"/>
    <property type="molecule type" value="Genomic_DNA"/>
</dbReference>
<reference evidence="1" key="2">
    <citation type="journal article" date="2023" name="IMA Fungus">
        <title>Comparative genomic study of the Penicillium genus elucidates a diverse pangenome and 15 lateral gene transfer events.</title>
        <authorList>
            <person name="Petersen C."/>
            <person name="Sorensen T."/>
            <person name="Nielsen M.R."/>
            <person name="Sondergaard T.E."/>
            <person name="Sorensen J.L."/>
            <person name="Fitzpatrick D.A."/>
            <person name="Frisvad J.C."/>
            <person name="Nielsen K.L."/>
        </authorList>
    </citation>
    <scope>NUCLEOTIDE SEQUENCE</scope>
    <source>
        <strain evidence="1">IBT 30069</strain>
    </source>
</reference>